<keyword evidence="5" id="KW-0934">Plastid</keyword>
<evidence type="ECO:0000256" key="11">
    <source>
        <dbReference type="ARBA" id="ARBA00047726"/>
    </source>
</evidence>
<reference evidence="15 16" key="1">
    <citation type="journal article" date="2013" name="BMC Genomics">
        <title>The miniature genome of a carnivorous plant Genlisea aurea contains a low number of genes and short non-coding sequences.</title>
        <authorList>
            <person name="Leushkin E.V."/>
            <person name="Sutormin R.A."/>
            <person name="Nabieva E.R."/>
            <person name="Penin A.A."/>
            <person name="Kondrashov A.S."/>
            <person name="Logacheva M.D."/>
        </authorList>
    </citation>
    <scope>NUCLEOTIDE SEQUENCE [LARGE SCALE GENOMIC DNA]</scope>
</reference>
<protein>
    <recommendedName>
        <fullName evidence="14">NADH:quinone oxidoreductase/Mrp antiporter transmembrane domain-containing protein</fullName>
    </recommendedName>
</protein>
<evidence type="ECO:0000256" key="9">
    <source>
        <dbReference type="ARBA" id="ARBA00023027"/>
    </source>
</evidence>
<accession>S8CS03</accession>
<evidence type="ECO:0000313" key="15">
    <source>
        <dbReference type="EMBL" id="EPS70019.1"/>
    </source>
</evidence>
<keyword evidence="9" id="KW-0520">NAD</keyword>
<dbReference type="EMBL" id="AUSU01001852">
    <property type="protein sequence ID" value="EPS70019.1"/>
    <property type="molecule type" value="Genomic_DNA"/>
</dbReference>
<dbReference type="GO" id="GO:0009535">
    <property type="term" value="C:chloroplast thylakoid membrane"/>
    <property type="evidence" value="ECO:0007669"/>
    <property type="project" value="UniProtKB-SubCell"/>
</dbReference>
<evidence type="ECO:0000256" key="3">
    <source>
        <dbReference type="ARBA" id="ARBA00008200"/>
    </source>
</evidence>
<dbReference type="OrthoDB" id="543408at2759"/>
<dbReference type="GO" id="GO:0003954">
    <property type="term" value="F:NADH dehydrogenase activity"/>
    <property type="evidence" value="ECO:0007669"/>
    <property type="project" value="TreeGrafter"/>
</dbReference>
<dbReference type="GO" id="GO:0042773">
    <property type="term" value="P:ATP synthesis coupled electron transport"/>
    <property type="evidence" value="ECO:0007669"/>
    <property type="project" value="InterPro"/>
</dbReference>
<dbReference type="Pfam" id="PF00361">
    <property type="entry name" value="Proton_antipo_M"/>
    <property type="match status" value="1"/>
</dbReference>
<dbReference type="InterPro" id="IPR003945">
    <property type="entry name" value="NU5C-like"/>
</dbReference>
<evidence type="ECO:0000256" key="10">
    <source>
        <dbReference type="ARBA" id="ARBA00023136"/>
    </source>
</evidence>
<comment type="catalytic activity">
    <reaction evidence="12">
        <text>a plastoquinone + NADH + (n+1) H(+)(in) = a plastoquinol + NAD(+) + n H(+)(out)</text>
        <dbReference type="Rhea" id="RHEA:42608"/>
        <dbReference type="Rhea" id="RHEA-COMP:9561"/>
        <dbReference type="Rhea" id="RHEA-COMP:9562"/>
        <dbReference type="ChEBI" id="CHEBI:15378"/>
        <dbReference type="ChEBI" id="CHEBI:17757"/>
        <dbReference type="ChEBI" id="CHEBI:57540"/>
        <dbReference type="ChEBI" id="CHEBI:57945"/>
        <dbReference type="ChEBI" id="CHEBI:62192"/>
    </reaction>
</comment>
<keyword evidence="10 13" id="KW-0472">Membrane</keyword>
<dbReference type="PRINTS" id="PR01434">
    <property type="entry name" value="NADHDHGNASE5"/>
</dbReference>
<keyword evidence="8 13" id="KW-1133">Transmembrane helix</keyword>
<dbReference type="GO" id="GO:0008137">
    <property type="term" value="F:NADH dehydrogenase (ubiquinone) activity"/>
    <property type="evidence" value="ECO:0007669"/>
    <property type="project" value="InterPro"/>
</dbReference>
<evidence type="ECO:0000256" key="1">
    <source>
        <dbReference type="ARBA" id="ARBA00004141"/>
    </source>
</evidence>
<keyword evidence="16" id="KW-1185">Reference proteome</keyword>
<dbReference type="PANTHER" id="PTHR42829:SF2">
    <property type="entry name" value="NADH-UBIQUINONE OXIDOREDUCTASE CHAIN 5"/>
    <property type="match status" value="1"/>
</dbReference>
<evidence type="ECO:0000256" key="8">
    <source>
        <dbReference type="ARBA" id="ARBA00022989"/>
    </source>
</evidence>
<dbReference type="AlphaFoldDB" id="S8CS03"/>
<keyword evidence="4" id="KW-0813">Transport</keyword>
<name>S8CS03_9LAMI</name>
<dbReference type="Proteomes" id="UP000015453">
    <property type="component" value="Unassembled WGS sequence"/>
</dbReference>
<evidence type="ECO:0000256" key="7">
    <source>
        <dbReference type="ARBA" id="ARBA00022967"/>
    </source>
</evidence>
<comment type="catalytic activity">
    <reaction evidence="11">
        <text>a plastoquinone + NADPH + (n+1) H(+)(in) = a plastoquinol + NADP(+) + n H(+)(out)</text>
        <dbReference type="Rhea" id="RHEA:42612"/>
        <dbReference type="Rhea" id="RHEA-COMP:9561"/>
        <dbReference type="Rhea" id="RHEA-COMP:9562"/>
        <dbReference type="ChEBI" id="CHEBI:15378"/>
        <dbReference type="ChEBI" id="CHEBI:17757"/>
        <dbReference type="ChEBI" id="CHEBI:57783"/>
        <dbReference type="ChEBI" id="CHEBI:58349"/>
        <dbReference type="ChEBI" id="CHEBI:62192"/>
    </reaction>
</comment>
<evidence type="ECO:0000256" key="2">
    <source>
        <dbReference type="ARBA" id="ARBA00004334"/>
    </source>
</evidence>
<sequence>TWLPDAMEGPTPVSALIHAATMVTAGVYLIVRTSFIFELSDVARNATLIIGAFTALFGSFVACFQYDIKRIIAFSTCSQLGYMFLACGLSAYNLAM</sequence>
<dbReference type="PANTHER" id="PTHR42829">
    <property type="entry name" value="NADH-UBIQUINONE OXIDOREDUCTASE CHAIN 5"/>
    <property type="match status" value="1"/>
</dbReference>
<organism evidence="15 16">
    <name type="scientific">Genlisea aurea</name>
    <dbReference type="NCBI Taxonomy" id="192259"/>
    <lineage>
        <taxon>Eukaryota</taxon>
        <taxon>Viridiplantae</taxon>
        <taxon>Streptophyta</taxon>
        <taxon>Embryophyta</taxon>
        <taxon>Tracheophyta</taxon>
        <taxon>Spermatophyta</taxon>
        <taxon>Magnoliopsida</taxon>
        <taxon>eudicotyledons</taxon>
        <taxon>Gunneridae</taxon>
        <taxon>Pentapetalae</taxon>
        <taxon>asterids</taxon>
        <taxon>lamiids</taxon>
        <taxon>Lamiales</taxon>
        <taxon>Lentibulariaceae</taxon>
        <taxon>Genlisea</taxon>
    </lineage>
</organism>
<evidence type="ECO:0000256" key="13">
    <source>
        <dbReference type="SAM" id="Phobius"/>
    </source>
</evidence>
<feature type="transmembrane region" description="Helical" evidence="13">
    <location>
        <begin position="71"/>
        <end position="92"/>
    </location>
</feature>
<evidence type="ECO:0000313" key="16">
    <source>
        <dbReference type="Proteomes" id="UP000015453"/>
    </source>
</evidence>
<comment type="subcellular location">
    <subcellularLocation>
        <location evidence="1">Membrane</location>
        <topology evidence="1">Multi-pass membrane protein</topology>
    </subcellularLocation>
    <subcellularLocation>
        <location evidence="2">Plastid</location>
        <location evidence="2">Chloroplast thylakoid membrane</location>
    </subcellularLocation>
</comment>
<keyword evidence="6 13" id="KW-0812">Transmembrane</keyword>
<feature type="transmembrane region" description="Helical" evidence="13">
    <location>
        <begin position="43"/>
        <end position="64"/>
    </location>
</feature>
<feature type="transmembrane region" description="Helical" evidence="13">
    <location>
        <begin position="12"/>
        <end position="31"/>
    </location>
</feature>
<feature type="non-terminal residue" evidence="15">
    <location>
        <position position="1"/>
    </location>
</feature>
<evidence type="ECO:0000256" key="5">
    <source>
        <dbReference type="ARBA" id="ARBA00022640"/>
    </source>
</evidence>
<keyword evidence="7" id="KW-1278">Translocase</keyword>
<dbReference type="GO" id="GO:0015990">
    <property type="term" value="P:electron transport coupled proton transport"/>
    <property type="evidence" value="ECO:0007669"/>
    <property type="project" value="TreeGrafter"/>
</dbReference>
<evidence type="ECO:0000256" key="6">
    <source>
        <dbReference type="ARBA" id="ARBA00022692"/>
    </source>
</evidence>
<gene>
    <name evidence="15" type="ORF">M569_04739</name>
</gene>
<feature type="domain" description="NADH:quinone oxidoreductase/Mrp antiporter transmembrane" evidence="14">
    <location>
        <begin position="1"/>
        <end position="92"/>
    </location>
</feature>
<proteinExistence type="inferred from homology"/>
<dbReference type="InterPro" id="IPR001750">
    <property type="entry name" value="ND/Mrp_TM"/>
</dbReference>
<evidence type="ECO:0000256" key="12">
    <source>
        <dbReference type="ARBA" id="ARBA00048026"/>
    </source>
</evidence>
<feature type="non-terminal residue" evidence="15">
    <location>
        <position position="96"/>
    </location>
</feature>
<comment type="caution">
    <text evidence="15">The sequence shown here is derived from an EMBL/GenBank/DDBJ whole genome shotgun (WGS) entry which is preliminary data.</text>
</comment>
<evidence type="ECO:0000256" key="4">
    <source>
        <dbReference type="ARBA" id="ARBA00022448"/>
    </source>
</evidence>
<comment type="similarity">
    <text evidence="3">Belongs to the complex I subunit 5 family.</text>
</comment>
<evidence type="ECO:0000259" key="14">
    <source>
        <dbReference type="Pfam" id="PF00361"/>
    </source>
</evidence>